<dbReference type="InterPro" id="IPR050534">
    <property type="entry name" value="Coronavir_polyprotein_1ab"/>
</dbReference>
<dbReference type="NCBIfam" id="TIGR00376">
    <property type="entry name" value="IGHMBP2 family helicase"/>
    <property type="match status" value="1"/>
</dbReference>
<evidence type="ECO:0000259" key="10">
    <source>
        <dbReference type="SMART" id="SM00382"/>
    </source>
</evidence>
<dbReference type="InterPro" id="IPR047187">
    <property type="entry name" value="SF1_C_Upf1"/>
</dbReference>
<feature type="coiled-coil region" evidence="9">
    <location>
        <begin position="414"/>
        <end position="441"/>
    </location>
</feature>
<keyword evidence="5" id="KW-0547">Nucleotide-binding</keyword>
<keyword evidence="13" id="KW-1185">Reference proteome</keyword>
<dbReference type="EMBL" id="WUUT01000001">
    <property type="protein sequence ID" value="MXR50740.1"/>
    <property type="molecule type" value="Genomic_DNA"/>
</dbReference>
<accession>A0A6B0T772</accession>
<dbReference type="Proteomes" id="UP000466535">
    <property type="component" value="Unassembled WGS sequence"/>
</dbReference>
<keyword evidence="9" id="KW-0175">Coiled coil</keyword>
<comment type="subcellular location">
    <subcellularLocation>
        <location evidence="1">Cytoplasm</location>
    </subcellularLocation>
</comment>
<dbReference type="Gene3D" id="3.30.70.330">
    <property type="match status" value="1"/>
</dbReference>
<dbReference type="Gene3D" id="3.40.50.300">
    <property type="entry name" value="P-loop containing nucleotide triphosphate hydrolases"/>
    <property type="match status" value="2"/>
</dbReference>
<dbReference type="Pfam" id="PF13087">
    <property type="entry name" value="AAA_12"/>
    <property type="match status" value="1"/>
</dbReference>
<evidence type="ECO:0000256" key="4">
    <source>
        <dbReference type="ARBA" id="ARBA00022490"/>
    </source>
</evidence>
<dbReference type="GO" id="GO:0016787">
    <property type="term" value="F:hydrolase activity"/>
    <property type="evidence" value="ECO:0007669"/>
    <property type="project" value="UniProtKB-KW"/>
</dbReference>
<dbReference type="RefSeq" id="WP_159762840.1">
    <property type="nucleotide sequence ID" value="NZ_WUUT01000001.1"/>
</dbReference>
<protein>
    <recommendedName>
        <fullName evidence="3">DNA helicase</fullName>
        <ecNumber evidence="3">3.6.4.12</ecNumber>
    </recommendedName>
</protein>
<evidence type="ECO:0000256" key="5">
    <source>
        <dbReference type="ARBA" id="ARBA00022741"/>
    </source>
</evidence>
<proteinExistence type="inferred from homology"/>
<evidence type="ECO:0000256" key="8">
    <source>
        <dbReference type="ARBA" id="ARBA00022840"/>
    </source>
</evidence>
<keyword evidence="7 12" id="KW-0347">Helicase</keyword>
<evidence type="ECO:0000256" key="1">
    <source>
        <dbReference type="ARBA" id="ARBA00004496"/>
    </source>
</evidence>
<dbReference type="InterPro" id="IPR027417">
    <property type="entry name" value="P-loop_NTPase"/>
</dbReference>
<name>A0A6B0T772_9EURY</name>
<dbReference type="Pfam" id="PF21138">
    <property type="entry name" value="SMUBP-2_HCS1_1B"/>
    <property type="match status" value="1"/>
</dbReference>
<gene>
    <name evidence="12" type="ORF">GRX03_03855</name>
</gene>
<dbReference type="PANTHER" id="PTHR43788">
    <property type="entry name" value="DNA2/NAM7 HELICASE FAMILY MEMBER"/>
    <property type="match status" value="1"/>
</dbReference>
<dbReference type="InterPro" id="IPR048761">
    <property type="entry name" value="SMUBP-2_HCS1_1B"/>
</dbReference>
<evidence type="ECO:0000313" key="13">
    <source>
        <dbReference type="Proteomes" id="UP000466535"/>
    </source>
</evidence>
<dbReference type="InterPro" id="IPR012677">
    <property type="entry name" value="Nucleotide-bd_a/b_plait_sf"/>
</dbReference>
<dbReference type="InterPro" id="IPR014001">
    <property type="entry name" value="Helicase_ATP-bd"/>
</dbReference>
<dbReference type="GO" id="GO:0043139">
    <property type="term" value="F:5'-3' DNA helicase activity"/>
    <property type="evidence" value="ECO:0007669"/>
    <property type="project" value="TreeGrafter"/>
</dbReference>
<dbReference type="Pfam" id="PF03880">
    <property type="entry name" value="DbpA"/>
    <property type="match status" value="1"/>
</dbReference>
<feature type="domain" description="Helicase ATP-binding" evidence="11">
    <location>
        <begin position="252"/>
        <end position="534"/>
    </location>
</feature>
<comment type="caution">
    <text evidence="12">The sequence shown here is derived from an EMBL/GenBank/DDBJ whole genome shotgun (WGS) entry which is preliminary data.</text>
</comment>
<dbReference type="CDD" id="cd12252">
    <property type="entry name" value="RRM_DbpA"/>
    <property type="match status" value="1"/>
</dbReference>
<dbReference type="InterPro" id="IPR003593">
    <property type="entry name" value="AAA+_ATPase"/>
</dbReference>
<dbReference type="EC" id="3.6.4.12" evidence="3"/>
<dbReference type="GO" id="GO:0003723">
    <property type="term" value="F:RNA binding"/>
    <property type="evidence" value="ECO:0007669"/>
    <property type="project" value="InterPro"/>
</dbReference>
<dbReference type="InterPro" id="IPR041677">
    <property type="entry name" value="DNA2/NAM7_AAA_11"/>
</dbReference>
<evidence type="ECO:0000256" key="2">
    <source>
        <dbReference type="ARBA" id="ARBA00007913"/>
    </source>
</evidence>
<dbReference type="Gene3D" id="2.40.30.270">
    <property type="match status" value="1"/>
</dbReference>
<dbReference type="GO" id="GO:0005524">
    <property type="term" value="F:ATP binding"/>
    <property type="evidence" value="ECO:0007669"/>
    <property type="project" value="UniProtKB-KW"/>
</dbReference>
<dbReference type="GO" id="GO:0005694">
    <property type="term" value="C:chromosome"/>
    <property type="evidence" value="ECO:0007669"/>
    <property type="project" value="UniProtKB-ARBA"/>
</dbReference>
<dbReference type="GO" id="GO:0005737">
    <property type="term" value="C:cytoplasm"/>
    <property type="evidence" value="ECO:0007669"/>
    <property type="project" value="UniProtKB-SubCell"/>
</dbReference>
<organism evidence="12 13">
    <name type="scientific">Halovenus carboxidivorans</name>
    <dbReference type="NCBI Taxonomy" id="2692199"/>
    <lineage>
        <taxon>Archaea</taxon>
        <taxon>Methanobacteriati</taxon>
        <taxon>Methanobacteriota</taxon>
        <taxon>Stenosarchaea group</taxon>
        <taxon>Halobacteria</taxon>
        <taxon>Halobacteriales</taxon>
        <taxon>Haloarculaceae</taxon>
        <taxon>Halovenus</taxon>
    </lineage>
</organism>
<dbReference type="SMART" id="SM00382">
    <property type="entry name" value="AAA"/>
    <property type="match status" value="1"/>
</dbReference>
<dbReference type="SUPFAM" id="SSF52540">
    <property type="entry name" value="P-loop containing nucleoside triphosphate hydrolases"/>
    <property type="match status" value="1"/>
</dbReference>
<dbReference type="OrthoDB" id="45637at2157"/>
<dbReference type="InterPro" id="IPR041679">
    <property type="entry name" value="DNA2/NAM7-like_C"/>
</dbReference>
<dbReference type="PANTHER" id="PTHR43788:SF8">
    <property type="entry name" value="DNA-BINDING PROTEIN SMUBP-2"/>
    <property type="match status" value="1"/>
</dbReference>
<keyword evidence="8" id="KW-0067">ATP-binding</keyword>
<sequence length="739" mass="81613">MTELVIRGLGSEGPGDIVGAFVNEGGVDPDAIGEIEVDGSEAVVEVGDGAERVIDHLDGGRIGRSEVELAVLDERTRAVREYVEEYSGLVERERQAEIERHEREIRTLSAREREEAGRAITRLSGREEGESLAGYEMKFTRSHSGEPLPETSISVGDLVMLSKQDPTRDDNPTGTVTQVTNYSVTVAFDQRPPGFLSGTGLRMDLYANDITFQRMLDALESLPTAEGALADLRDVIVGLEEPDDLAPVDREVDDSLNQSQQMAVRRALATDDLHLIHGPPGTGKTTTAIEAIRQSVERGDSVLATAPSNTAVDNLVERLHEKGVDVVRVGNPARVTPALRDRTLDSLLEDSETYQRSRDCREEAFELLDQQEYLTAPSGRWRRGLSDERIRELADQGRGSRGVPPERIEEMASWLDLQAEADELFERADELENQAIEEILDAAEVVCATNSTAGSDVLADRRFDTLVIDEATQATEPSCLIPIVRSRRVIMAGDHRQLPPTVQSERAAREGLSETLFERLADQYDCRSVLRTQYRMHERIMGFSSERFYDGQIRADESVAEHTLPDLDTEVSPEYEPIVDPAAPLVYVDTQGDAPERQRADSTSRENPGEASLVADLVAAYVETGIDPAEIAVISPYDDQTDLIEDELDARLSATADLEVDTVDGFQGREKEVVLVSLVRSNDRGSVGFLDEPRRFNVALTRARRKAIVVGDSETVTAAPVYEDFPEYVRDRGRVVPTQ</sequence>
<reference evidence="12 13" key="1">
    <citation type="submission" date="2019-12" db="EMBL/GenBank/DDBJ databases">
        <title>Isolation and characterization of three novel carbon monoxide-oxidizing members of Halobacteria from salione crusts and soils.</title>
        <authorList>
            <person name="Myers M.R."/>
            <person name="King G.M."/>
        </authorList>
    </citation>
    <scope>NUCLEOTIDE SEQUENCE [LARGE SCALE GENOMIC DNA]</scope>
    <source>
        <strain evidence="12 13">WSH3</strain>
    </source>
</reference>
<dbReference type="InterPro" id="IPR005580">
    <property type="entry name" value="DbpA/CsdA_RNA-bd_dom"/>
</dbReference>
<evidence type="ECO:0000256" key="9">
    <source>
        <dbReference type="SAM" id="Coils"/>
    </source>
</evidence>
<evidence type="ECO:0000256" key="7">
    <source>
        <dbReference type="ARBA" id="ARBA00022806"/>
    </source>
</evidence>
<keyword evidence="6 12" id="KW-0378">Hydrolase</keyword>
<evidence type="ECO:0000256" key="6">
    <source>
        <dbReference type="ARBA" id="ARBA00022801"/>
    </source>
</evidence>
<dbReference type="GO" id="GO:0003677">
    <property type="term" value="F:DNA binding"/>
    <property type="evidence" value="ECO:0007669"/>
    <property type="project" value="InterPro"/>
</dbReference>
<dbReference type="FunFam" id="3.40.50.300:FF:000326">
    <property type="entry name" value="P-loop containing nucleoside triphosphate hydrolase"/>
    <property type="match status" value="1"/>
</dbReference>
<comment type="similarity">
    <text evidence="2">Belongs to the DNA2/NAM7 helicase family.</text>
</comment>
<dbReference type="AlphaFoldDB" id="A0A6B0T772"/>
<keyword evidence="4" id="KW-0963">Cytoplasm</keyword>
<dbReference type="SMART" id="SM00487">
    <property type="entry name" value="DEXDc"/>
    <property type="match status" value="1"/>
</dbReference>
<evidence type="ECO:0000256" key="3">
    <source>
        <dbReference type="ARBA" id="ARBA00012551"/>
    </source>
</evidence>
<evidence type="ECO:0000313" key="12">
    <source>
        <dbReference type="EMBL" id="MXR50740.1"/>
    </source>
</evidence>
<dbReference type="InterPro" id="IPR004483">
    <property type="entry name" value="SMUBP-2/Hcs1-like"/>
</dbReference>
<dbReference type="Pfam" id="PF13086">
    <property type="entry name" value="AAA_11"/>
    <property type="match status" value="1"/>
</dbReference>
<dbReference type="CDD" id="cd18808">
    <property type="entry name" value="SF1_C_Upf1"/>
    <property type="match status" value="1"/>
</dbReference>
<evidence type="ECO:0000259" key="11">
    <source>
        <dbReference type="SMART" id="SM00487"/>
    </source>
</evidence>
<feature type="domain" description="AAA+ ATPase" evidence="10">
    <location>
        <begin position="270"/>
        <end position="522"/>
    </location>
</feature>